<evidence type="ECO:0000256" key="2">
    <source>
        <dbReference type="SAM" id="MobiDB-lite"/>
    </source>
</evidence>
<dbReference type="SMART" id="SM00343">
    <property type="entry name" value="ZnF_C2HC"/>
    <property type="match status" value="2"/>
</dbReference>
<keyword evidence="5" id="KW-1185">Reference proteome</keyword>
<reference evidence="5" key="1">
    <citation type="journal article" date="2017" name="Nat. Commun.">
        <title>The asparagus genome sheds light on the origin and evolution of a young Y chromosome.</title>
        <authorList>
            <person name="Harkess A."/>
            <person name="Zhou J."/>
            <person name="Xu C."/>
            <person name="Bowers J.E."/>
            <person name="Van der Hulst R."/>
            <person name="Ayyampalayam S."/>
            <person name="Mercati F."/>
            <person name="Riccardi P."/>
            <person name="McKain M.R."/>
            <person name="Kakrana A."/>
            <person name="Tang H."/>
            <person name="Ray J."/>
            <person name="Groenendijk J."/>
            <person name="Arikit S."/>
            <person name="Mathioni S.M."/>
            <person name="Nakano M."/>
            <person name="Shan H."/>
            <person name="Telgmann-Rauber A."/>
            <person name="Kanno A."/>
            <person name="Yue Z."/>
            <person name="Chen H."/>
            <person name="Li W."/>
            <person name="Chen Y."/>
            <person name="Xu X."/>
            <person name="Zhang Y."/>
            <person name="Luo S."/>
            <person name="Chen H."/>
            <person name="Gao J."/>
            <person name="Mao Z."/>
            <person name="Pires J.C."/>
            <person name="Luo M."/>
            <person name="Kudrna D."/>
            <person name="Wing R.A."/>
            <person name="Meyers B.C."/>
            <person name="Yi K."/>
            <person name="Kong H."/>
            <person name="Lavrijsen P."/>
            <person name="Sunseri F."/>
            <person name="Falavigna A."/>
            <person name="Ye Y."/>
            <person name="Leebens-Mack J.H."/>
            <person name="Chen G."/>
        </authorList>
    </citation>
    <scope>NUCLEOTIDE SEQUENCE [LARGE SCALE GENOMIC DNA]</scope>
    <source>
        <strain evidence="5">cv. DH0086</strain>
    </source>
</reference>
<evidence type="ECO:0000313" key="5">
    <source>
        <dbReference type="Proteomes" id="UP000243459"/>
    </source>
</evidence>
<feature type="domain" description="CCHC-type" evidence="3">
    <location>
        <begin position="186"/>
        <end position="201"/>
    </location>
</feature>
<dbReference type="GO" id="GO:0003676">
    <property type="term" value="F:nucleic acid binding"/>
    <property type="evidence" value="ECO:0007669"/>
    <property type="project" value="InterPro"/>
</dbReference>
<accession>A0A5P1FUW2</accession>
<dbReference type="Gene3D" id="4.10.60.10">
    <property type="entry name" value="Zinc finger, CCHC-type"/>
    <property type="match status" value="1"/>
</dbReference>
<feature type="region of interest" description="Disordered" evidence="2">
    <location>
        <begin position="1"/>
        <end position="40"/>
    </location>
</feature>
<dbReference type="InterPro" id="IPR001878">
    <property type="entry name" value="Znf_CCHC"/>
</dbReference>
<dbReference type="Pfam" id="PF00098">
    <property type="entry name" value="zf-CCHC"/>
    <property type="match status" value="2"/>
</dbReference>
<protein>
    <recommendedName>
        <fullName evidence="3">CCHC-type domain-containing protein</fullName>
    </recommendedName>
</protein>
<gene>
    <name evidence="4" type="ORF">A4U43_C01F33930</name>
</gene>
<keyword evidence="1" id="KW-0862">Zinc</keyword>
<dbReference type="EMBL" id="CM007381">
    <property type="protein sequence ID" value="ONK81892.1"/>
    <property type="molecule type" value="Genomic_DNA"/>
</dbReference>
<dbReference type="PANTHER" id="PTHR46978">
    <property type="entry name" value="ZINC KNUCKLE (CCHC-TYPE) FAMILY PROTEIN"/>
    <property type="match status" value="1"/>
</dbReference>
<evidence type="ECO:0000313" key="4">
    <source>
        <dbReference type="EMBL" id="ONK81892.1"/>
    </source>
</evidence>
<evidence type="ECO:0000259" key="3">
    <source>
        <dbReference type="PROSITE" id="PS50158"/>
    </source>
</evidence>
<feature type="compositionally biased region" description="Basic and acidic residues" evidence="2">
    <location>
        <begin position="227"/>
        <end position="238"/>
    </location>
</feature>
<feature type="compositionally biased region" description="Basic residues" evidence="2">
    <location>
        <begin position="1"/>
        <end position="10"/>
    </location>
</feature>
<feature type="compositionally biased region" description="Low complexity" evidence="2">
    <location>
        <begin position="359"/>
        <end position="369"/>
    </location>
</feature>
<name>A0A5P1FUW2_ASPOF</name>
<dbReference type="SUPFAM" id="SSF57756">
    <property type="entry name" value="Retrovirus zinc finger-like domains"/>
    <property type="match status" value="1"/>
</dbReference>
<feature type="region of interest" description="Disordered" evidence="2">
    <location>
        <begin position="313"/>
        <end position="415"/>
    </location>
</feature>
<feature type="domain" description="CCHC-type" evidence="3">
    <location>
        <begin position="164"/>
        <end position="179"/>
    </location>
</feature>
<dbReference type="OMA" id="HNHGTTS"/>
<feature type="region of interest" description="Disordered" evidence="2">
    <location>
        <begin position="75"/>
        <end position="103"/>
    </location>
</feature>
<keyword evidence="1" id="KW-0479">Metal-binding</keyword>
<feature type="compositionally biased region" description="Basic and acidic residues" evidence="2">
    <location>
        <begin position="332"/>
        <end position="342"/>
    </location>
</feature>
<dbReference type="PROSITE" id="PS50158">
    <property type="entry name" value="ZF_CCHC"/>
    <property type="match status" value="2"/>
</dbReference>
<feature type="compositionally biased region" description="Low complexity" evidence="2">
    <location>
        <begin position="239"/>
        <end position="254"/>
    </location>
</feature>
<keyword evidence="1" id="KW-0863">Zinc-finger</keyword>
<dbReference type="AlphaFoldDB" id="A0A5P1FUW2"/>
<dbReference type="InterPro" id="IPR036875">
    <property type="entry name" value="Znf_CCHC_sf"/>
</dbReference>
<feature type="compositionally biased region" description="Acidic residues" evidence="2">
    <location>
        <begin position="75"/>
        <end position="84"/>
    </location>
</feature>
<dbReference type="GO" id="GO:0008270">
    <property type="term" value="F:zinc ion binding"/>
    <property type="evidence" value="ECO:0007669"/>
    <property type="project" value="UniProtKB-KW"/>
</dbReference>
<dbReference type="PANTHER" id="PTHR46978:SF1">
    <property type="entry name" value="ZINC KNUCKLE (CCHC-TYPE) FAMILY PROTEIN"/>
    <property type="match status" value="1"/>
</dbReference>
<feature type="region of interest" description="Disordered" evidence="2">
    <location>
        <begin position="226"/>
        <end position="292"/>
    </location>
</feature>
<evidence type="ECO:0000256" key="1">
    <source>
        <dbReference type="PROSITE-ProRule" id="PRU00047"/>
    </source>
</evidence>
<feature type="compositionally biased region" description="Basic residues" evidence="2">
    <location>
        <begin position="89"/>
        <end position="103"/>
    </location>
</feature>
<organism evidence="4 5">
    <name type="scientific">Asparagus officinalis</name>
    <name type="common">Garden asparagus</name>
    <dbReference type="NCBI Taxonomy" id="4686"/>
    <lineage>
        <taxon>Eukaryota</taxon>
        <taxon>Viridiplantae</taxon>
        <taxon>Streptophyta</taxon>
        <taxon>Embryophyta</taxon>
        <taxon>Tracheophyta</taxon>
        <taxon>Spermatophyta</taxon>
        <taxon>Magnoliopsida</taxon>
        <taxon>Liliopsida</taxon>
        <taxon>Asparagales</taxon>
        <taxon>Asparagaceae</taxon>
        <taxon>Asparagoideae</taxon>
        <taxon>Asparagus</taxon>
    </lineage>
</organism>
<sequence>MGGRSRRPPAKRANSDSNDGHPSKSVILLSSTDDEEANKDLSLEIVERAKERESKRKRAMKDEVVSVPSDSFDDIEVNFDEGEVEGERKSKKKKKKAKAKNKKKEIGAVPLVEDVDAAVKEDEPIGTADSVVTEVNEVPDNAVLRKLLRGPRYFDPVERNSSACFNCGEEGHAAANCTSEKRKKPCFICGMFGHIAKRCTQLQSISEKNENLLCIPSSSFSYLRAASKGDKGRKRNDAVDPAPNAAAAIPPHIAQNQVKEFDRWESGSSTPWRPTDENRESLGFRSVPNEFGKPRKNKKKTFYYEDDFEDRWNTSSSKSKIKGGWIVDDPDEISRRSHEKANRWKSHTSPTTKSHKSYSKTSSGYYSTPQSPFSKQKSFMGTPNSHAASRHHSRHSNGYSTPRHYGRSQGYYDRT</sequence>
<dbReference type="Gramene" id="ONK81892">
    <property type="protein sequence ID" value="ONK81892"/>
    <property type="gene ID" value="A4U43_C01F33930"/>
</dbReference>
<feature type="compositionally biased region" description="Polar residues" evidence="2">
    <location>
        <begin position="370"/>
        <end position="384"/>
    </location>
</feature>
<dbReference type="Proteomes" id="UP000243459">
    <property type="component" value="Chromosome 1"/>
</dbReference>
<proteinExistence type="predicted"/>